<protein>
    <submittedName>
        <fullName evidence="1">Uncharacterized protein</fullName>
    </submittedName>
</protein>
<evidence type="ECO:0000313" key="4">
    <source>
        <dbReference type="Proteomes" id="UP000295794"/>
    </source>
</evidence>
<organism evidence="1 3">
    <name type="scientific">Iodobacter fluviatilis</name>
    <dbReference type="NCBI Taxonomy" id="537"/>
    <lineage>
        <taxon>Bacteria</taxon>
        <taxon>Pseudomonadati</taxon>
        <taxon>Pseudomonadota</taxon>
        <taxon>Betaproteobacteria</taxon>
        <taxon>Neisseriales</taxon>
        <taxon>Chitinibacteraceae</taxon>
        <taxon>Iodobacter</taxon>
    </lineage>
</organism>
<evidence type="ECO:0000313" key="2">
    <source>
        <dbReference type="EMBL" id="TCU84558.1"/>
    </source>
</evidence>
<accession>A0A377Q476</accession>
<dbReference type="EMBL" id="UGHR01000001">
    <property type="protein sequence ID" value="STQ90024.1"/>
    <property type="molecule type" value="Genomic_DNA"/>
</dbReference>
<sequence length="94" mass="10847">MAVQVPEGFEARMANVCKRLYTWTLEHPVIHKARIDIVEKNEIILFFGSKDETAIVSSHTLPNRKLYYDAIEFKPVPLSQLSDSYDSLIQPRLI</sequence>
<proteinExistence type="predicted"/>
<dbReference type="Proteomes" id="UP000295794">
    <property type="component" value="Unassembled WGS sequence"/>
</dbReference>
<evidence type="ECO:0000313" key="3">
    <source>
        <dbReference type="Proteomes" id="UP000255108"/>
    </source>
</evidence>
<dbReference type="EMBL" id="SMBT01000009">
    <property type="protein sequence ID" value="TCU84558.1"/>
    <property type="molecule type" value="Genomic_DNA"/>
</dbReference>
<reference evidence="2 4" key="2">
    <citation type="submission" date="2019-03" db="EMBL/GenBank/DDBJ databases">
        <title>Genomic Encyclopedia of Type Strains, Phase IV (KMG-IV): sequencing the most valuable type-strain genomes for metagenomic binning, comparative biology and taxonomic classification.</title>
        <authorList>
            <person name="Goeker M."/>
        </authorList>
    </citation>
    <scope>NUCLEOTIDE SEQUENCE [LARGE SCALE GENOMIC DNA]</scope>
    <source>
        <strain evidence="2 4">DSM 3764</strain>
    </source>
</reference>
<dbReference type="Proteomes" id="UP000255108">
    <property type="component" value="Unassembled WGS sequence"/>
</dbReference>
<gene>
    <name evidence="2" type="ORF">EV682_10983</name>
    <name evidence="1" type="ORF">NCTC11159_01082</name>
</gene>
<evidence type="ECO:0000313" key="1">
    <source>
        <dbReference type="EMBL" id="STQ90024.1"/>
    </source>
</evidence>
<dbReference type="RefSeq" id="WP_115226410.1">
    <property type="nucleotide sequence ID" value="NZ_CAWOLO010000009.1"/>
</dbReference>
<dbReference type="AlphaFoldDB" id="A0A377Q476"/>
<keyword evidence="4" id="KW-1185">Reference proteome</keyword>
<reference evidence="1 3" key="1">
    <citation type="submission" date="2018-06" db="EMBL/GenBank/DDBJ databases">
        <authorList>
            <consortium name="Pathogen Informatics"/>
            <person name="Doyle S."/>
        </authorList>
    </citation>
    <scope>NUCLEOTIDE SEQUENCE [LARGE SCALE GENOMIC DNA]</scope>
    <source>
        <strain evidence="1 3">NCTC11159</strain>
    </source>
</reference>
<name>A0A377Q476_9NEIS</name>